<evidence type="ECO:0000313" key="8">
    <source>
        <dbReference type="Proteomes" id="UP000198790"/>
    </source>
</evidence>
<dbReference type="InterPro" id="IPR013249">
    <property type="entry name" value="RNA_pol_sigma70_r4_t2"/>
</dbReference>
<dbReference type="EMBL" id="FOKK01000022">
    <property type="protein sequence ID" value="SFB57345.1"/>
    <property type="molecule type" value="Genomic_DNA"/>
</dbReference>
<dbReference type="PANTHER" id="PTHR43133">
    <property type="entry name" value="RNA POLYMERASE ECF-TYPE SIGMA FACTO"/>
    <property type="match status" value="1"/>
</dbReference>
<dbReference type="GO" id="GO:0006352">
    <property type="term" value="P:DNA-templated transcription initiation"/>
    <property type="evidence" value="ECO:0007669"/>
    <property type="project" value="InterPro"/>
</dbReference>
<proteinExistence type="inferred from homology"/>
<feature type="domain" description="RNA polymerase sigma-70 region 2" evidence="5">
    <location>
        <begin position="25"/>
        <end position="84"/>
    </location>
</feature>
<reference evidence="7 8" key="1">
    <citation type="submission" date="2016-10" db="EMBL/GenBank/DDBJ databases">
        <authorList>
            <person name="de Groot N.N."/>
        </authorList>
    </citation>
    <scope>NUCLEOTIDE SEQUENCE [LARGE SCALE GENOMIC DNA]</scope>
    <source>
        <strain evidence="7 8">DSM 23399</strain>
    </source>
</reference>
<gene>
    <name evidence="7" type="ORF">SAMN04489723_12228</name>
</gene>
<name>A0A1I1C3V0_9BACT</name>
<dbReference type="GO" id="GO:0003677">
    <property type="term" value="F:DNA binding"/>
    <property type="evidence" value="ECO:0007669"/>
    <property type="project" value="InterPro"/>
</dbReference>
<evidence type="ECO:0000256" key="3">
    <source>
        <dbReference type="ARBA" id="ARBA00023082"/>
    </source>
</evidence>
<dbReference type="SUPFAM" id="SSF88659">
    <property type="entry name" value="Sigma3 and sigma4 domains of RNA polymerase sigma factors"/>
    <property type="match status" value="1"/>
</dbReference>
<dbReference type="InterPro" id="IPR013324">
    <property type="entry name" value="RNA_pol_sigma_r3/r4-like"/>
</dbReference>
<dbReference type="GO" id="GO:0016987">
    <property type="term" value="F:sigma factor activity"/>
    <property type="evidence" value="ECO:0007669"/>
    <property type="project" value="UniProtKB-KW"/>
</dbReference>
<comment type="similarity">
    <text evidence="1">Belongs to the sigma-70 factor family. ECF subfamily.</text>
</comment>
<dbReference type="PANTHER" id="PTHR43133:SF46">
    <property type="entry name" value="RNA POLYMERASE SIGMA-70 FACTOR ECF SUBFAMILY"/>
    <property type="match status" value="1"/>
</dbReference>
<keyword evidence="4" id="KW-0804">Transcription</keyword>
<dbReference type="Pfam" id="PF08281">
    <property type="entry name" value="Sigma70_r4_2"/>
    <property type="match status" value="1"/>
</dbReference>
<accession>A0A1I1C3V0</accession>
<evidence type="ECO:0000256" key="4">
    <source>
        <dbReference type="ARBA" id="ARBA00023163"/>
    </source>
</evidence>
<dbReference type="STRING" id="237018.SAMN04489723_12228"/>
<evidence type="ECO:0000256" key="2">
    <source>
        <dbReference type="ARBA" id="ARBA00023015"/>
    </source>
</evidence>
<evidence type="ECO:0000259" key="5">
    <source>
        <dbReference type="Pfam" id="PF04542"/>
    </source>
</evidence>
<keyword evidence="3" id="KW-0731">Sigma factor</keyword>
<dbReference type="Gene3D" id="1.10.1740.10">
    <property type="match status" value="1"/>
</dbReference>
<evidence type="ECO:0000313" key="7">
    <source>
        <dbReference type="EMBL" id="SFB57345.1"/>
    </source>
</evidence>
<dbReference type="NCBIfam" id="TIGR02937">
    <property type="entry name" value="sigma70-ECF"/>
    <property type="match status" value="1"/>
</dbReference>
<dbReference type="InterPro" id="IPR013325">
    <property type="entry name" value="RNA_pol_sigma_r2"/>
</dbReference>
<dbReference type="Pfam" id="PF04542">
    <property type="entry name" value="Sigma70_r2"/>
    <property type="match status" value="1"/>
</dbReference>
<dbReference type="InterPro" id="IPR036388">
    <property type="entry name" value="WH-like_DNA-bd_sf"/>
</dbReference>
<evidence type="ECO:0000259" key="6">
    <source>
        <dbReference type="Pfam" id="PF08281"/>
    </source>
</evidence>
<dbReference type="Proteomes" id="UP000198790">
    <property type="component" value="Unassembled WGS sequence"/>
</dbReference>
<dbReference type="InterPro" id="IPR014284">
    <property type="entry name" value="RNA_pol_sigma-70_dom"/>
</dbReference>
<dbReference type="RefSeq" id="WP_092900976.1">
    <property type="nucleotide sequence ID" value="NZ_FOKK01000022.1"/>
</dbReference>
<dbReference type="InterPro" id="IPR007627">
    <property type="entry name" value="RNA_pol_sigma70_r2"/>
</dbReference>
<organism evidence="7 8">
    <name type="scientific">Algoriphagus aquimarinus</name>
    <dbReference type="NCBI Taxonomy" id="237018"/>
    <lineage>
        <taxon>Bacteria</taxon>
        <taxon>Pseudomonadati</taxon>
        <taxon>Bacteroidota</taxon>
        <taxon>Cytophagia</taxon>
        <taxon>Cytophagales</taxon>
        <taxon>Cyclobacteriaceae</taxon>
        <taxon>Algoriphagus</taxon>
    </lineage>
</organism>
<dbReference type="AlphaFoldDB" id="A0A1I1C3V0"/>
<evidence type="ECO:0000256" key="1">
    <source>
        <dbReference type="ARBA" id="ARBA00010641"/>
    </source>
</evidence>
<feature type="domain" description="RNA polymerase sigma factor 70 region 4 type 2" evidence="6">
    <location>
        <begin position="114"/>
        <end position="163"/>
    </location>
</feature>
<dbReference type="Gene3D" id="1.10.10.10">
    <property type="entry name" value="Winged helix-like DNA-binding domain superfamily/Winged helix DNA-binding domain"/>
    <property type="match status" value="1"/>
</dbReference>
<dbReference type="InterPro" id="IPR039425">
    <property type="entry name" value="RNA_pol_sigma-70-like"/>
</dbReference>
<dbReference type="OrthoDB" id="941544at2"/>
<keyword evidence="2" id="KW-0805">Transcription regulation</keyword>
<dbReference type="SUPFAM" id="SSF88946">
    <property type="entry name" value="Sigma2 domain of RNA polymerase sigma factors"/>
    <property type="match status" value="1"/>
</dbReference>
<protein>
    <submittedName>
        <fullName evidence="7">RNA polymerase sigma-70 factor, ECF subfamily</fullName>
    </submittedName>
</protein>
<sequence length="176" mass="20024">MNNQKLDTNLITNVLKGDRSAQFQLFELTKGMLYSACYRIVNDEDEANDVLQDSYVEIFQKIHTLKHPEALIGWMKTITIRKAILQSKKKIYFEPIEEVDLESSEGFDSWFDAEMLDQAIGSLPAGARAVFLLLSVEGYSHREASNMLGISENTSKSQLNYAKTLLKKRITKLLQA</sequence>
<keyword evidence="8" id="KW-1185">Reference proteome</keyword>